<dbReference type="HOGENOM" id="CLU_2683805_0_0_6"/>
<dbReference type="InterPro" id="IPR019887">
    <property type="entry name" value="Tscrpt_reg_AsnC/Lrp_C"/>
</dbReference>
<name>A0A0K8QPF7_9GAMM</name>
<dbReference type="SUPFAM" id="SSF54909">
    <property type="entry name" value="Dimeric alpha+beta barrel"/>
    <property type="match status" value="1"/>
</dbReference>
<sequence>MRSSSEVQQCNYVTGSSDFMLVVTAWNMTAYEDFTRRKFFDNPNIRGFRTSVVMDRVKVGLDVPLAPDGSGETR</sequence>
<dbReference type="Gene3D" id="3.30.70.920">
    <property type="match status" value="1"/>
</dbReference>
<reference evidence="2" key="1">
    <citation type="submission" date="2015-03" db="EMBL/GenBank/DDBJ databases">
        <title>Draft genome sequence of Mizugakiibacter sediminis skMP5.</title>
        <authorList>
            <person name="Watanabe T."/>
            <person name="Kojima H."/>
            <person name="Fukui M."/>
        </authorList>
    </citation>
    <scope>NUCLEOTIDE SEQUENCE</scope>
    <source>
        <strain evidence="2">SkMP5</strain>
    </source>
</reference>
<evidence type="ECO:0000313" key="3">
    <source>
        <dbReference type="EMBL" id="GAP66775.1"/>
    </source>
</evidence>
<protein>
    <submittedName>
        <fullName evidence="2">ArsR family transcriptional regulator</fullName>
    </submittedName>
    <submittedName>
        <fullName evidence="3">Lrp/AsnC family transcriptional regulator</fullName>
    </submittedName>
</protein>
<reference evidence="3" key="2">
    <citation type="submission" date="2015-08" db="EMBL/GenBank/DDBJ databases">
        <title>Complete DNA Sequence of Pseudomonas syringae pv. actinidiae, the Causal Agent of Kiwifruit Canker Disease.</title>
        <authorList>
            <person name="Rikkerink E.H.A."/>
            <person name="Fineran P.C."/>
        </authorList>
    </citation>
    <scope>NUCLEOTIDE SEQUENCE</scope>
    <source>
        <strain evidence="3">SkMP5</strain>
    </source>
</reference>
<accession>A0A0K8QPF7</accession>
<evidence type="ECO:0000313" key="2">
    <source>
        <dbReference type="EMBL" id="GAN45422.1"/>
    </source>
</evidence>
<dbReference type="Proteomes" id="UP000253740">
    <property type="component" value="Unassembled WGS sequence"/>
</dbReference>
<evidence type="ECO:0000259" key="1">
    <source>
        <dbReference type="Pfam" id="PF01037"/>
    </source>
</evidence>
<dbReference type="InterPro" id="IPR011008">
    <property type="entry name" value="Dimeric_a/b-barrel"/>
</dbReference>
<dbReference type="EMBL" id="DF970233">
    <property type="protein sequence ID" value="GAP66775.1"/>
    <property type="molecule type" value="Genomic_DNA"/>
</dbReference>
<keyword evidence="4" id="KW-1185">Reference proteome</keyword>
<dbReference type="OrthoDB" id="8590699at2"/>
<feature type="domain" description="Transcription regulator AsnC/Lrp ligand binding" evidence="1">
    <location>
        <begin position="5"/>
        <end position="55"/>
    </location>
</feature>
<dbReference type="Pfam" id="PF01037">
    <property type="entry name" value="AsnC_trans_reg"/>
    <property type="match status" value="1"/>
</dbReference>
<proteinExistence type="predicted"/>
<dbReference type="AlphaFoldDB" id="A0A0K8QPF7"/>
<dbReference type="STRING" id="1475481.GCA_000953855_02136"/>
<organism evidence="3">
    <name type="scientific">Mizugakiibacter sediminis</name>
    <dbReference type="NCBI Taxonomy" id="1475481"/>
    <lineage>
        <taxon>Bacteria</taxon>
        <taxon>Pseudomonadati</taxon>
        <taxon>Pseudomonadota</taxon>
        <taxon>Gammaproteobacteria</taxon>
        <taxon>Lysobacterales</taxon>
        <taxon>Rhodanobacteraceae</taxon>
        <taxon>Mizugakiibacter</taxon>
    </lineage>
</organism>
<gene>
    <name evidence="2" type="ORF">MBSD_1970</name>
    <name evidence="3" type="ORF">MBSD_n2090</name>
</gene>
<evidence type="ECO:0000313" key="4">
    <source>
        <dbReference type="Proteomes" id="UP000253740"/>
    </source>
</evidence>
<dbReference type="EMBL" id="DF952380">
    <property type="protein sequence ID" value="GAN45422.1"/>
    <property type="molecule type" value="Genomic_DNA"/>
</dbReference>